<dbReference type="PANTHER" id="PTHR43386:SF25">
    <property type="entry name" value="PEPTIDE ABC TRANSPORTER PERMEASE PROTEIN"/>
    <property type="match status" value="1"/>
</dbReference>
<evidence type="ECO:0000256" key="5">
    <source>
        <dbReference type="ARBA" id="ARBA00022989"/>
    </source>
</evidence>
<evidence type="ECO:0000313" key="9">
    <source>
        <dbReference type="EMBL" id="SHK14796.1"/>
    </source>
</evidence>
<comment type="subcellular location">
    <subcellularLocation>
        <location evidence="1 7">Cell membrane</location>
        <topology evidence="1 7">Multi-pass membrane protein</topology>
    </subcellularLocation>
</comment>
<dbReference type="GO" id="GO:0055085">
    <property type="term" value="P:transmembrane transport"/>
    <property type="evidence" value="ECO:0007669"/>
    <property type="project" value="InterPro"/>
</dbReference>
<feature type="transmembrane region" description="Helical" evidence="7">
    <location>
        <begin position="253"/>
        <end position="275"/>
    </location>
</feature>
<dbReference type="PANTHER" id="PTHR43386">
    <property type="entry name" value="OLIGOPEPTIDE TRANSPORT SYSTEM PERMEASE PROTEIN APPC"/>
    <property type="match status" value="1"/>
</dbReference>
<evidence type="ECO:0000256" key="2">
    <source>
        <dbReference type="ARBA" id="ARBA00022448"/>
    </source>
</evidence>
<accession>A0A1M6Q3T0</accession>
<name>A0A1M6Q3T0_PSETH</name>
<keyword evidence="6 7" id="KW-0472">Membrane</keyword>
<proteinExistence type="inferred from homology"/>
<dbReference type="InterPro" id="IPR050366">
    <property type="entry name" value="BP-dependent_transpt_permease"/>
</dbReference>
<feature type="transmembrane region" description="Helical" evidence="7">
    <location>
        <begin position="203"/>
        <end position="233"/>
    </location>
</feature>
<dbReference type="Proteomes" id="UP000184363">
    <property type="component" value="Unassembled WGS sequence"/>
</dbReference>
<organism evidence="9 10">
    <name type="scientific">Pseudonocardia thermophila</name>
    <dbReference type="NCBI Taxonomy" id="1848"/>
    <lineage>
        <taxon>Bacteria</taxon>
        <taxon>Bacillati</taxon>
        <taxon>Actinomycetota</taxon>
        <taxon>Actinomycetes</taxon>
        <taxon>Pseudonocardiales</taxon>
        <taxon>Pseudonocardiaceae</taxon>
        <taxon>Pseudonocardia</taxon>
    </lineage>
</organism>
<evidence type="ECO:0000313" key="10">
    <source>
        <dbReference type="Proteomes" id="UP000184363"/>
    </source>
</evidence>
<dbReference type="AlphaFoldDB" id="A0A1M6Q3T0"/>
<keyword evidence="10" id="KW-1185">Reference proteome</keyword>
<gene>
    <name evidence="9" type="ORF">SAMN05443637_10373</name>
</gene>
<dbReference type="EMBL" id="FRAP01000003">
    <property type="protein sequence ID" value="SHK14796.1"/>
    <property type="molecule type" value="Genomic_DNA"/>
</dbReference>
<feature type="domain" description="ABC transmembrane type-1" evidence="8">
    <location>
        <begin position="86"/>
        <end position="275"/>
    </location>
</feature>
<feature type="transmembrane region" description="Helical" evidence="7">
    <location>
        <begin position="125"/>
        <end position="146"/>
    </location>
</feature>
<dbReference type="RefSeq" id="WP_234996964.1">
    <property type="nucleotide sequence ID" value="NZ_CALGVN010000033.1"/>
</dbReference>
<feature type="transmembrane region" description="Helical" evidence="7">
    <location>
        <begin position="26"/>
        <end position="46"/>
    </location>
</feature>
<evidence type="ECO:0000256" key="1">
    <source>
        <dbReference type="ARBA" id="ARBA00004651"/>
    </source>
</evidence>
<dbReference type="Gene3D" id="1.10.3720.10">
    <property type="entry name" value="MetI-like"/>
    <property type="match status" value="1"/>
</dbReference>
<evidence type="ECO:0000256" key="7">
    <source>
        <dbReference type="RuleBase" id="RU363032"/>
    </source>
</evidence>
<reference evidence="9 10" key="1">
    <citation type="submission" date="2016-11" db="EMBL/GenBank/DDBJ databases">
        <authorList>
            <person name="Jaros S."/>
            <person name="Januszkiewicz K."/>
            <person name="Wedrychowicz H."/>
        </authorList>
    </citation>
    <scope>NUCLEOTIDE SEQUENCE [LARGE SCALE GENOMIC DNA]</scope>
    <source>
        <strain evidence="9 10">DSM 43832</strain>
    </source>
</reference>
<dbReference type="SUPFAM" id="SSF161098">
    <property type="entry name" value="MetI-like"/>
    <property type="match status" value="1"/>
</dbReference>
<dbReference type="CDD" id="cd06261">
    <property type="entry name" value="TM_PBP2"/>
    <property type="match status" value="1"/>
</dbReference>
<dbReference type="PROSITE" id="PS50928">
    <property type="entry name" value="ABC_TM1"/>
    <property type="match status" value="1"/>
</dbReference>
<feature type="transmembrane region" description="Helical" evidence="7">
    <location>
        <begin position="88"/>
        <end position="113"/>
    </location>
</feature>
<dbReference type="InterPro" id="IPR000515">
    <property type="entry name" value="MetI-like"/>
</dbReference>
<dbReference type="GO" id="GO:0005886">
    <property type="term" value="C:plasma membrane"/>
    <property type="evidence" value="ECO:0007669"/>
    <property type="project" value="UniProtKB-SubCell"/>
</dbReference>
<keyword evidence="4 7" id="KW-0812">Transmembrane</keyword>
<protein>
    <submittedName>
        <fullName evidence="9">Peptide/nickel transport system permease protein</fullName>
    </submittedName>
</protein>
<feature type="transmembrane region" description="Helical" evidence="7">
    <location>
        <begin position="152"/>
        <end position="168"/>
    </location>
</feature>
<keyword evidence="3" id="KW-1003">Cell membrane</keyword>
<dbReference type="STRING" id="1848.SAMN05443637_10373"/>
<evidence type="ECO:0000256" key="4">
    <source>
        <dbReference type="ARBA" id="ARBA00022692"/>
    </source>
</evidence>
<keyword evidence="5 7" id="KW-1133">Transmembrane helix</keyword>
<dbReference type="Pfam" id="PF00528">
    <property type="entry name" value="BPD_transp_1"/>
    <property type="match status" value="1"/>
</dbReference>
<evidence type="ECO:0000256" key="3">
    <source>
        <dbReference type="ARBA" id="ARBA00022475"/>
    </source>
</evidence>
<evidence type="ECO:0000256" key="6">
    <source>
        <dbReference type="ARBA" id="ARBA00023136"/>
    </source>
</evidence>
<dbReference type="InterPro" id="IPR035906">
    <property type="entry name" value="MetI-like_sf"/>
</dbReference>
<sequence>MPDALLDRAARSVPARAAALRTQPGLVVALLTLALVLGWALLPGVFASGDPLRADPAARLLPPGPGHWFGTDEVGRDLWTRVVHGTALSLQATLLAVGVGLLIGSIVGVIAGYAGGWADSLLMRLVDVLLAIPGLLLCLAVLAALGRGTVEIAVAVGIGSVPGFARVVRAEVVRIRTAPYVEAATASGVRTLRVLTSHVLPNAAGAVLAVAGLQIGTAVLAVSSLSFLGFGAVPPTPEWGSLVAAGRNYLATAWWISVLPTSVVVATVLAVNRVARAYARR</sequence>
<comment type="similarity">
    <text evidence="7">Belongs to the binding-protein-dependent transport system permease family.</text>
</comment>
<evidence type="ECO:0000259" key="8">
    <source>
        <dbReference type="PROSITE" id="PS50928"/>
    </source>
</evidence>
<keyword evidence="2 7" id="KW-0813">Transport</keyword>